<feature type="compositionally biased region" description="Polar residues" evidence="1">
    <location>
        <begin position="802"/>
        <end position="811"/>
    </location>
</feature>
<dbReference type="Proteomes" id="UP000018087">
    <property type="component" value="Unassembled WGS sequence"/>
</dbReference>
<sequence length="876" mass="94644">MPRSFTAPSGPVAAGPISSSPIRRRPSSRKHQRPEPNKLQRRIRTYSFESGRADNLEIGNAGTWKGAARRKPSIPSPPHANGGPLNGSASDGIGGNTAQIERNPTLHHSDSKRDGRQRMSRTKSSRRRKNADDRAREAKIKALSNPSNANDSYDFTPMRPAAETWSAGRPMKRETMKVAHPNSVAARYARKLPSDISLPMAESIDLAMSSDSDQVAFVISPFAALAPKPTLRYASQPRASAPGNGGGYVPARSISQKRKLSKPIPEATLRAHKRVDDLANDMNASDLRELMERDARRRDRRRVQDEERAARRLARQAEKHRLQQGHLQSEQPAGANSARPLAPVLRSSPELARGVLGREAVGLGPGTTSAIVTSAVRRESPTPPPPTPSERNSILLEERPERDIDDPLPQGLRGDFSTPSAADRQDGADLPAVNSGHLRNPSQTLVEESSSFAAPETAAGMAGGHFASTASVNSSAKAARPTKPHPMKVTGLVPKRTLSRFREDLPDFLKSPPASRIQSPEVQEAVSPIQAQMVTQGAVYSSSPTQNSSFVNNSGDDESIILMPTGFHEAPQQPPSFDSTSMGHNSTTNGTRDTPTSWLQMEETEPSPEPQQSLSLASIDSEGSWLSGRTASRRRVSQMQPSLDSVSRSFQKTATHQHHRERSWPSNGSTHGQQPAVSPTEAELVSSAHGTVAVSSAQHMDDDESSIVLDDEYLSRLAHSSTGGGSRAIMQRESTGDMLPSSDDELDTVNGDGVDPRWGSVNEKRVDAAFVMSHRANLIQSREVLMTSFSDGEKGMDRSESPVDSSISPVSMASPISQISSEFKEEEAGLQRATSVNLGRGHARHISAGSAKLLEITPSPRNSVDAKAGWSREPLF</sequence>
<evidence type="ECO:0000256" key="1">
    <source>
        <dbReference type="SAM" id="MobiDB-lite"/>
    </source>
</evidence>
<keyword evidence="3" id="KW-1185">Reference proteome</keyword>
<feature type="region of interest" description="Disordered" evidence="1">
    <location>
        <begin position="567"/>
        <end position="704"/>
    </location>
</feature>
<evidence type="ECO:0000313" key="2">
    <source>
        <dbReference type="EMBL" id="ERT02528.1"/>
    </source>
</evidence>
<protein>
    <submittedName>
        <fullName evidence="2">Uncharacterized protein</fullName>
    </submittedName>
</protein>
<accession>U7Q3W1</accession>
<feature type="region of interest" description="Disordered" evidence="1">
    <location>
        <begin position="295"/>
        <end position="340"/>
    </location>
</feature>
<dbReference type="STRING" id="1391915.U7Q3W1"/>
<feature type="region of interest" description="Disordered" evidence="1">
    <location>
        <begin position="357"/>
        <end position="452"/>
    </location>
</feature>
<feature type="region of interest" description="Disordered" evidence="1">
    <location>
        <begin position="735"/>
        <end position="758"/>
    </location>
</feature>
<feature type="compositionally biased region" description="Basic and acidic residues" evidence="1">
    <location>
        <begin position="130"/>
        <end position="140"/>
    </location>
</feature>
<gene>
    <name evidence="2" type="ORF">HMPREF1624_00827</name>
</gene>
<feature type="region of interest" description="Disordered" evidence="1">
    <location>
        <begin position="472"/>
        <end position="495"/>
    </location>
</feature>
<feature type="region of interest" description="Disordered" evidence="1">
    <location>
        <begin position="1"/>
        <end position="157"/>
    </location>
</feature>
<dbReference type="EMBL" id="KI440842">
    <property type="protein sequence ID" value="ERT02528.1"/>
    <property type="molecule type" value="Genomic_DNA"/>
</dbReference>
<dbReference type="HOGENOM" id="CLU_010101_0_0_1"/>
<dbReference type="AlphaFoldDB" id="U7Q3W1"/>
<feature type="region of interest" description="Disordered" evidence="1">
    <location>
        <begin position="791"/>
        <end position="811"/>
    </location>
</feature>
<feature type="compositionally biased region" description="Basic and acidic residues" evidence="1">
    <location>
        <begin position="791"/>
        <end position="801"/>
    </location>
</feature>
<feature type="compositionally biased region" description="Polar residues" evidence="1">
    <location>
        <begin position="440"/>
        <end position="452"/>
    </location>
</feature>
<feature type="compositionally biased region" description="Polar residues" evidence="1">
    <location>
        <begin position="575"/>
        <end position="599"/>
    </location>
</feature>
<evidence type="ECO:0000313" key="3">
    <source>
        <dbReference type="Proteomes" id="UP000018087"/>
    </source>
</evidence>
<feature type="compositionally biased region" description="Polar residues" evidence="1">
    <location>
        <begin position="664"/>
        <end position="677"/>
    </location>
</feature>
<organism evidence="2 3">
    <name type="scientific">Sporothrix schenckii (strain ATCC 58251 / de Perez 2211183)</name>
    <name type="common">Rose-picker's disease fungus</name>
    <dbReference type="NCBI Taxonomy" id="1391915"/>
    <lineage>
        <taxon>Eukaryota</taxon>
        <taxon>Fungi</taxon>
        <taxon>Dikarya</taxon>
        <taxon>Ascomycota</taxon>
        <taxon>Pezizomycotina</taxon>
        <taxon>Sordariomycetes</taxon>
        <taxon>Sordariomycetidae</taxon>
        <taxon>Ophiostomatales</taxon>
        <taxon>Ophiostomataceae</taxon>
        <taxon>Sporothrix</taxon>
    </lineage>
</organism>
<feature type="compositionally biased region" description="Basic and acidic residues" evidence="1">
    <location>
        <begin position="295"/>
        <end position="321"/>
    </location>
</feature>
<feature type="compositionally biased region" description="Polar residues" evidence="1">
    <location>
        <begin position="637"/>
        <end position="654"/>
    </location>
</feature>
<dbReference type="OrthoDB" id="4152802at2759"/>
<feature type="compositionally biased region" description="Basic residues" evidence="1">
    <location>
        <begin position="118"/>
        <end position="129"/>
    </location>
</feature>
<proteinExistence type="predicted"/>
<feature type="compositionally biased region" description="Basic residues" evidence="1">
    <location>
        <begin position="22"/>
        <end position="32"/>
    </location>
</feature>
<dbReference type="eggNOG" id="ENOG502S7JR">
    <property type="taxonomic scope" value="Eukaryota"/>
</dbReference>
<name>U7Q3W1_SPOS1</name>
<feature type="compositionally biased region" description="Basic and acidic residues" evidence="1">
    <location>
        <begin position="107"/>
        <end position="117"/>
    </location>
</feature>
<reference evidence="3" key="1">
    <citation type="journal article" date="2014" name="Genome Announc.">
        <title>Genome sequence of the pathogenic fungus Sporothrix schenckii (ATCC 58251).</title>
        <authorList>
            <person name="Cuomo C.A."/>
            <person name="Rodriguez-Del Valle N."/>
            <person name="Perez-Sanchez L."/>
            <person name="Abouelleil A."/>
            <person name="Goldberg J."/>
            <person name="Young S."/>
            <person name="Zeng Q."/>
            <person name="Birren B.W."/>
        </authorList>
    </citation>
    <scope>NUCLEOTIDE SEQUENCE [LARGE SCALE GENOMIC DNA]</scope>
    <source>
        <strain evidence="3">ATCC 58251 / de Perez 2211183</strain>
    </source>
</reference>
<feature type="compositionally biased region" description="Polar residues" evidence="1">
    <location>
        <begin position="144"/>
        <end position="153"/>
    </location>
</feature>